<gene>
    <name evidence="5" type="ORF">GCM10010970_10200</name>
</gene>
<dbReference type="EMBL" id="BMLX01000001">
    <property type="protein sequence ID" value="GGP19355.1"/>
    <property type="molecule type" value="Genomic_DNA"/>
</dbReference>
<dbReference type="Proteomes" id="UP000637267">
    <property type="component" value="Unassembled WGS sequence"/>
</dbReference>
<proteinExistence type="inferred from homology"/>
<keyword evidence="3" id="KW-0812">Transmembrane</keyword>
<dbReference type="InterPro" id="IPR013766">
    <property type="entry name" value="Thioredoxin_domain"/>
</dbReference>
<dbReference type="PANTHER" id="PTHR12151:SF25">
    <property type="entry name" value="LINALOOL DEHYDRATASE_ISOMERASE DOMAIN-CONTAINING PROTEIN"/>
    <property type="match status" value="1"/>
</dbReference>
<evidence type="ECO:0000313" key="5">
    <source>
        <dbReference type="EMBL" id="GGP19355.1"/>
    </source>
</evidence>
<evidence type="ECO:0000256" key="3">
    <source>
        <dbReference type="SAM" id="Phobius"/>
    </source>
</evidence>
<feature type="domain" description="Thioredoxin" evidence="4">
    <location>
        <begin position="56"/>
        <end position="221"/>
    </location>
</feature>
<dbReference type="CDD" id="cd02968">
    <property type="entry name" value="SCO"/>
    <property type="match status" value="1"/>
</dbReference>
<protein>
    <recommendedName>
        <fullName evidence="4">Thioredoxin domain-containing protein</fullName>
    </recommendedName>
</protein>
<dbReference type="InterPro" id="IPR003782">
    <property type="entry name" value="SCO1/SenC"/>
</dbReference>
<reference evidence="6" key="1">
    <citation type="journal article" date="2019" name="Int. J. Syst. Evol. Microbiol.">
        <title>The Global Catalogue of Microorganisms (GCM) 10K type strain sequencing project: providing services to taxonomists for standard genome sequencing and annotation.</title>
        <authorList>
            <consortium name="The Broad Institute Genomics Platform"/>
            <consortium name="The Broad Institute Genome Sequencing Center for Infectious Disease"/>
            <person name="Wu L."/>
            <person name="Ma J."/>
        </authorList>
    </citation>
    <scope>NUCLEOTIDE SEQUENCE [LARGE SCALE GENOMIC DNA]</scope>
    <source>
        <strain evidence="6">CGMCC 1.8859</strain>
    </source>
</reference>
<accession>A0ABQ2P6F3</accession>
<keyword evidence="3" id="KW-1133">Transmembrane helix</keyword>
<dbReference type="Pfam" id="PF02630">
    <property type="entry name" value="SCO1-SenC"/>
    <property type="match status" value="1"/>
</dbReference>
<comment type="similarity">
    <text evidence="1">Belongs to the SCO1/2 family.</text>
</comment>
<keyword evidence="3" id="KW-0472">Membrane</keyword>
<keyword evidence="6" id="KW-1185">Reference proteome</keyword>
<dbReference type="PROSITE" id="PS51352">
    <property type="entry name" value="THIOREDOXIN_2"/>
    <property type="match status" value="1"/>
</dbReference>
<comment type="caution">
    <text evidence="5">The sequence shown here is derived from an EMBL/GenBank/DDBJ whole genome shotgun (WGS) entry which is preliminary data.</text>
</comment>
<name>A0ABQ2P6F3_9NEIS</name>
<keyword evidence="2" id="KW-0186">Copper</keyword>
<evidence type="ECO:0000256" key="2">
    <source>
        <dbReference type="ARBA" id="ARBA00023008"/>
    </source>
</evidence>
<dbReference type="InterPro" id="IPR036249">
    <property type="entry name" value="Thioredoxin-like_sf"/>
</dbReference>
<dbReference type="Gene3D" id="3.40.30.10">
    <property type="entry name" value="Glutaredoxin"/>
    <property type="match status" value="1"/>
</dbReference>
<dbReference type="SUPFAM" id="SSF52833">
    <property type="entry name" value="Thioredoxin-like"/>
    <property type="match status" value="1"/>
</dbReference>
<evidence type="ECO:0000259" key="4">
    <source>
        <dbReference type="PROSITE" id="PS51352"/>
    </source>
</evidence>
<dbReference type="PANTHER" id="PTHR12151">
    <property type="entry name" value="ELECTRON TRANSPORT PROTIN SCO1/SENC FAMILY MEMBER"/>
    <property type="match status" value="1"/>
</dbReference>
<organism evidence="5 6">
    <name type="scientific">Silvimonas iriomotensis</name>
    <dbReference type="NCBI Taxonomy" id="449662"/>
    <lineage>
        <taxon>Bacteria</taxon>
        <taxon>Pseudomonadati</taxon>
        <taxon>Pseudomonadota</taxon>
        <taxon>Betaproteobacteria</taxon>
        <taxon>Neisseriales</taxon>
        <taxon>Chitinibacteraceae</taxon>
        <taxon>Silvimonas</taxon>
    </lineage>
</organism>
<feature type="transmembrane region" description="Helical" evidence="3">
    <location>
        <begin position="20"/>
        <end position="42"/>
    </location>
</feature>
<sequence>MVGKILKNIADGINGSLGPTITLTCCLLLFALVTTALLTRGFEGWTTEMLRRHAIMDHPLPLPSLQIMDETGKRQRLDQYVRLDGRVVLIDFIYTRCNSVCTVLGEQFQQAQTHIEQHGLQQKVRLLSISFDAQHDTPAVLASYASRMHADPAVWHFATVTDRASLDLLLRQFGIVVIPDGYGGFIHNAAIHVVDRNARLEHIYNLDDFDMALAHALDLHT</sequence>
<evidence type="ECO:0000256" key="1">
    <source>
        <dbReference type="ARBA" id="ARBA00010996"/>
    </source>
</evidence>
<evidence type="ECO:0000313" key="6">
    <source>
        <dbReference type="Proteomes" id="UP000637267"/>
    </source>
</evidence>